<proteinExistence type="predicted"/>
<dbReference type="AlphaFoldDB" id="A0A918CIG9"/>
<sequence>MKYVWLLMALFGTGALAQSATSFNAGFSLPSGQLQCGLFSDGGQASLRCDVLESTFRRPARPADCPLDYGDSLSLGVAGRATFTCHGDTIVDPARPVLAYGQLWQRAGLTCRSSTAGVRCLNIDGHGFELARARYRVF</sequence>
<reference evidence="2" key="2">
    <citation type="submission" date="2020-09" db="EMBL/GenBank/DDBJ databases">
        <authorList>
            <person name="Sun Q."/>
            <person name="Ohkuma M."/>
        </authorList>
    </citation>
    <scope>NUCLEOTIDE SEQUENCE</scope>
    <source>
        <strain evidence="2">JCM 31311</strain>
    </source>
</reference>
<accession>A0A918CIG9</accession>
<comment type="caution">
    <text evidence="2">The sequence shown here is derived from an EMBL/GenBank/DDBJ whole genome shotgun (WGS) entry which is preliminary data.</text>
</comment>
<feature type="signal peptide" evidence="1">
    <location>
        <begin position="1"/>
        <end position="17"/>
    </location>
</feature>
<dbReference type="Pfam" id="PF20341">
    <property type="entry name" value="DUF6636"/>
    <property type="match status" value="1"/>
</dbReference>
<keyword evidence="3" id="KW-1185">Reference proteome</keyword>
<dbReference type="RefSeq" id="WP_189092291.1">
    <property type="nucleotide sequence ID" value="NZ_BMQL01000033.1"/>
</dbReference>
<name>A0A918CIG9_9DEIO</name>
<keyword evidence="1" id="KW-0732">Signal</keyword>
<evidence type="ECO:0000313" key="3">
    <source>
        <dbReference type="Proteomes" id="UP000603865"/>
    </source>
</evidence>
<evidence type="ECO:0000313" key="2">
    <source>
        <dbReference type="EMBL" id="GGR24500.1"/>
    </source>
</evidence>
<reference evidence="2" key="1">
    <citation type="journal article" date="2014" name="Int. J. Syst. Evol. Microbiol.">
        <title>Complete genome sequence of Corynebacterium casei LMG S-19264T (=DSM 44701T), isolated from a smear-ripened cheese.</title>
        <authorList>
            <consortium name="US DOE Joint Genome Institute (JGI-PGF)"/>
            <person name="Walter F."/>
            <person name="Albersmeier A."/>
            <person name="Kalinowski J."/>
            <person name="Ruckert C."/>
        </authorList>
    </citation>
    <scope>NUCLEOTIDE SEQUENCE</scope>
    <source>
        <strain evidence="2">JCM 31311</strain>
    </source>
</reference>
<protein>
    <submittedName>
        <fullName evidence="2">Uncharacterized protein</fullName>
    </submittedName>
</protein>
<dbReference type="EMBL" id="BMQL01000033">
    <property type="protein sequence ID" value="GGR24500.1"/>
    <property type="molecule type" value="Genomic_DNA"/>
</dbReference>
<feature type="chain" id="PRO_5037594633" evidence="1">
    <location>
        <begin position="18"/>
        <end position="138"/>
    </location>
</feature>
<dbReference type="InterPro" id="IPR046576">
    <property type="entry name" value="DUF6636"/>
</dbReference>
<gene>
    <name evidence="2" type="ORF">GCM10008957_40240</name>
</gene>
<organism evidence="2 3">
    <name type="scientific">Deinococcus ruber</name>
    <dbReference type="NCBI Taxonomy" id="1848197"/>
    <lineage>
        <taxon>Bacteria</taxon>
        <taxon>Thermotogati</taxon>
        <taxon>Deinococcota</taxon>
        <taxon>Deinococci</taxon>
        <taxon>Deinococcales</taxon>
        <taxon>Deinococcaceae</taxon>
        <taxon>Deinococcus</taxon>
    </lineage>
</organism>
<evidence type="ECO:0000256" key="1">
    <source>
        <dbReference type="SAM" id="SignalP"/>
    </source>
</evidence>
<dbReference type="Proteomes" id="UP000603865">
    <property type="component" value="Unassembled WGS sequence"/>
</dbReference>